<feature type="compositionally biased region" description="Low complexity" evidence="1">
    <location>
        <begin position="544"/>
        <end position="554"/>
    </location>
</feature>
<dbReference type="EMBL" id="JASBNA010000001">
    <property type="protein sequence ID" value="KAK7696168.1"/>
    <property type="molecule type" value="Genomic_DNA"/>
</dbReference>
<dbReference type="AlphaFoldDB" id="A0AAW0GYK9"/>
<feature type="compositionally biased region" description="Basic residues" evidence="1">
    <location>
        <begin position="390"/>
        <end position="400"/>
    </location>
</feature>
<comment type="caution">
    <text evidence="3">The sequence shown here is derived from an EMBL/GenBank/DDBJ whole genome shotgun (WGS) entry which is preliminary data.</text>
</comment>
<feature type="compositionally biased region" description="Basic residues" evidence="1">
    <location>
        <begin position="115"/>
        <end position="124"/>
    </location>
</feature>
<feature type="compositionally biased region" description="Polar residues" evidence="1">
    <location>
        <begin position="76"/>
        <end position="85"/>
    </location>
</feature>
<feature type="compositionally biased region" description="Low complexity" evidence="1">
    <location>
        <begin position="13"/>
        <end position="25"/>
    </location>
</feature>
<feature type="compositionally biased region" description="Low complexity" evidence="1">
    <location>
        <begin position="305"/>
        <end position="316"/>
    </location>
</feature>
<dbReference type="Gene3D" id="1.20.900.10">
    <property type="entry name" value="Dbl homology (DH) domain"/>
    <property type="match status" value="1"/>
</dbReference>
<evidence type="ECO:0000313" key="3">
    <source>
        <dbReference type="EMBL" id="KAK7696168.1"/>
    </source>
</evidence>
<feature type="domain" description="DH" evidence="2">
    <location>
        <begin position="570"/>
        <end position="762"/>
    </location>
</feature>
<reference evidence="3 4" key="1">
    <citation type="submission" date="2022-09" db="EMBL/GenBank/DDBJ databases">
        <authorList>
            <person name="Palmer J.M."/>
        </authorList>
    </citation>
    <scope>NUCLEOTIDE SEQUENCE [LARGE SCALE GENOMIC DNA]</scope>
    <source>
        <strain evidence="3 4">DSM 7382</strain>
    </source>
</reference>
<dbReference type="PROSITE" id="PS50010">
    <property type="entry name" value="DH_2"/>
    <property type="match status" value="1"/>
</dbReference>
<feature type="region of interest" description="Disordered" evidence="1">
    <location>
        <begin position="198"/>
        <end position="244"/>
    </location>
</feature>
<feature type="compositionally biased region" description="Low complexity" evidence="1">
    <location>
        <begin position="93"/>
        <end position="110"/>
    </location>
</feature>
<feature type="compositionally biased region" description="Polar residues" evidence="1">
    <location>
        <begin position="342"/>
        <end position="352"/>
    </location>
</feature>
<feature type="region of interest" description="Disordered" evidence="1">
    <location>
        <begin position="447"/>
        <end position="560"/>
    </location>
</feature>
<dbReference type="GO" id="GO:0005085">
    <property type="term" value="F:guanyl-nucleotide exchange factor activity"/>
    <property type="evidence" value="ECO:0007669"/>
    <property type="project" value="InterPro"/>
</dbReference>
<dbReference type="Proteomes" id="UP001385951">
    <property type="component" value="Unassembled WGS sequence"/>
</dbReference>
<feature type="region of interest" description="Disordered" evidence="1">
    <location>
        <begin position="1"/>
        <end position="57"/>
    </location>
</feature>
<keyword evidence="4" id="KW-1185">Reference proteome</keyword>
<feature type="region of interest" description="Disordered" evidence="1">
    <location>
        <begin position="288"/>
        <end position="317"/>
    </location>
</feature>
<dbReference type="InterPro" id="IPR035899">
    <property type="entry name" value="DBL_dom_sf"/>
</dbReference>
<dbReference type="InterPro" id="IPR000219">
    <property type="entry name" value="DH_dom"/>
</dbReference>
<proteinExistence type="predicted"/>
<feature type="region of interest" description="Disordered" evidence="1">
    <location>
        <begin position="640"/>
        <end position="683"/>
    </location>
</feature>
<evidence type="ECO:0000313" key="4">
    <source>
        <dbReference type="Proteomes" id="UP001385951"/>
    </source>
</evidence>
<feature type="compositionally biased region" description="Low complexity" evidence="1">
    <location>
        <begin position="38"/>
        <end position="47"/>
    </location>
</feature>
<feature type="region of interest" description="Disordered" evidence="1">
    <location>
        <begin position="605"/>
        <end position="625"/>
    </location>
</feature>
<evidence type="ECO:0000259" key="2">
    <source>
        <dbReference type="PROSITE" id="PS50010"/>
    </source>
</evidence>
<name>A0AAW0GYK9_9APHY</name>
<evidence type="ECO:0000256" key="1">
    <source>
        <dbReference type="SAM" id="MobiDB-lite"/>
    </source>
</evidence>
<feature type="compositionally biased region" description="Low complexity" evidence="1">
    <location>
        <begin position="488"/>
        <end position="503"/>
    </location>
</feature>
<feature type="region of interest" description="Disordered" evidence="1">
    <location>
        <begin position="76"/>
        <end position="124"/>
    </location>
</feature>
<organism evidence="3 4">
    <name type="scientific">Cerrena zonata</name>
    <dbReference type="NCBI Taxonomy" id="2478898"/>
    <lineage>
        <taxon>Eukaryota</taxon>
        <taxon>Fungi</taxon>
        <taxon>Dikarya</taxon>
        <taxon>Basidiomycota</taxon>
        <taxon>Agaricomycotina</taxon>
        <taxon>Agaricomycetes</taxon>
        <taxon>Polyporales</taxon>
        <taxon>Cerrenaceae</taxon>
        <taxon>Cerrena</taxon>
    </lineage>
</organism>
<dbReference type="SUPFAM" id="SSF48065">
    <property type="entry name" value="DBL homology domain (DH-domain)"/>
    <property type="match status" value="1"/>
</dbReference>
<gene>
    <name evidence="3" type="ORF">QCA50_000819</name>
</gene>
<sequence length="762" mass="81031">MEVLSSPTPPITLSPRASRSPLLARRSSRQAVPILDHTPSASSSTSPSPSPSHTFNLVPTQLASSSHLNFVLTPGSTTSVSSHTMVQPPGPNSASTSFTPSTSSSTTTATVTLRAPRRVNSNKHHASAGVMGFLPFIPLTPIMASPMLTPEPGASTGVDGGGVAGHEEGQRRFRQSVGTSGSLSPDVDYLGVHAKASAGPSSKPFGMRHPGAAVDSHNTGNPDAHVPNAGFPTSSSSSSSIKQRRLVTPSWISTPPTPPHSVCMRARTLSNPGENVSIADGFLTQRRSRLSQPRPASVAVFPDATTHSHSSSSSTSYFAISTERYSMRPTEADAATRAETLGANTNAYTQPKKQVKRRQSLPPNFWKPLPPIPHPPHSSHTHSTTALTRPRSRYSLHSKRSLGDIQRHRSSSIPRSPISSLTPHYYMVPMDMAAGVDVDGGDNNVLSPSLSRVPKGLHRRRSSPLRTGIIASEAPDHYSNSNEGLRESTSAGSSYKSALSSPAFPSPDPQSPRTSRDSAGKRLFHLHADDEDADEDSGGKLSRESSLQGESSSQDGRNAVDTGMSAVKSKRYHAILELLTTEFGYLVDLKTLVSVYLAQLEALSIPIPSPSPSRPSPSSLSISGLTRSFPSRSHLAAHPPSITNAAFGLGPPEADDRGSSRPASPEFGGRGSSRETKVPSRRPILTESELASVRRNAEELVTFHERFIGILKSALEPLGFASLLDGDTSFSGDVDSIDEVVRVVAEAFVKRQDYLAPYTVSQ</sequence>
<protein>
    <recommendedName>
        <fullName evidence="2">DH domain-containing protein</fullName>
    </recommendedName>
</protein>
<accession>A0AAW0GYK9</accession>
<feature type="region of interest" description="Disordered" evidence="1">
    <location>
        <begin position="342"/>
        <end position="417"/>
    </location>
</feature>